<evidence type="ECO:0000256" key="1">
    <source>
        <dbReference type="SAM" id="MobiDB-lite"/>
    </source>
</evidence>
<gene>
    <name evidence="2" type="ORF">DV515_00011226</name>
</gene>
<dbReference type="EMBL" id="QUSF01000048">
    <property type="protein sequence ID" value="RLV97986.1"/>
    <property type="molecule type" value="Genomic_DNA"/>
</dbReference>
<sequence length="77" mass="8390">MVRETEISCDRVQHTTVARHSVEQGSASDDEPVSCEMRLGYPLSTPGISDSSSRSGTGMSWDRFSAGMAGLERSPRR</sequence>
<name>A0A3L8S838_CHLGU</name>
<dbReference type="AlphaFoldDB" id="A0A3L8S838"/>
<evidence type="ECO:0000313" key="2">
    <source>
        <dbReference type="EMBL" id="RLV97986.1"/>
    </source>
</evidence>
<feature type="compositionally biased region" description="Low complexity" evidence="1">
    <location>
        <begin position="44"/>
        <end position="60"/>
    </location>
</feature>
<organism evidence="2 3">
    <name type="scientific">Chloebia gouldiae</name>
    <name type="common">Gouldian finch</name>
    <name type="synonym">Erythrura gouldiae</name>
    <dbReference type="NCBI Taxonomy" id="44316"/>
    <lineage>
        <taxon>Eukaryota</taxon>
        <taxon>Metazoa</taxon>
        <taxon>Chordata</taxon>
        <taxon>Craniata</taxon>
        <taxon>Vertebrata</taxon>
        <taxon>Euteleostomi</taxon>
        <taxon>Archelosauria</taxon>
        <taxon>Archosauria</taxon>
        <taxon>Dinosauria</taxon>
        <taxon>Saurischia</taxon>
        <taxon>Theropoda</taxon>
        <taxon>Coelurosauria</taxon>
        <taxon>Aves</taxon>
        <taxon>Neognathae</taxon>
        <taxon>Neoaves</taxon>
        <taxon>Telluraves</taxon>
        <taxon>Australaves</taxon>
        <taxon>Passeriformes</taxon>
        <taxon>Passeroidea</taxon>
        <taxon>Passeridae</taxon>
        <taxon>Chloebia</taxon>
    </lineage>
</organism>
<feature type="compositionally biased region" description="Polar residues" evidence="1">
    <location>
        <begin position="18"/>
        <end position="27"/>
    </location>
</feature>
<accession>A0A3L8S838</accession>
<comment type="caution">
    <text evidence="2">The sequence shown here is derived from an EMBL/GenBank/DDBJ whole genome shotgun (WGS) entry which is preliminary data.</text>
</comment>
<proteinExistence type="predicted"/>
<protein>
    <submittedName>
        <fullName evidence="2">Uncharacterized protein</fullName>
    </submittedName>
</protein>
<feature type="region of interest" description="Disordered" evidence="1">
    <location>
        <begin position="18"/>
        <end position="77"/>
    </location>
</feature>
<evidence type="ECO:0000313" key="3">
    <source>
        <dbReference type="Proteomes" id="UP000276834"/>
    </source>
</evidence>
<keyword evidence="3" id="KW-1185">Reference proteome</keyword>
<reference evidence="2 3" key="1">
    <citation type="journal article" date="2018" name="Proc. R. Soc. B">
        <title>A non-coding region near Follistatin controls head colour polymorphism in the Gouldian finch.</title>
        <authorList>
            <person name="Toomey M.B."/>
            <person name="Marques C.I."/>
            <person name="Andrade P."/>
            <person name="Araujo P.M."/>
            <person name="Sabatino S."/>
            <person name="Gazda M.A."/>
            <person name="Afonso S."/>
            <person name="Lopes R.J."/>
            <person name="Corbo J.C."/>
            <person name="Carneiro M."/>
        </authorList>
    </citation>
    <scope>NUCLEOTIDE SEQUENCE [LARGE SCALE GENOMIC DNA]</scope>
    <source>
        <strain evidence="2">Red01</strain>
        <tissue evidence="2">Muscle</tissue>
    </source>
</reference>
<dbReference type="Proteomes" id="UP000276834">
    <property type="component" value="Unassembled WGS sequence"/>
</dbReference>